<gene>
    <name evidence="1" type="ORF">NLI96_g11624</name>
</gene>
<evidence type="ECO:0000313" key="1">
    <source>
        <dbReference type="EMBL" id="KAJ3475760.1"/>
    </source>
</evidence>
<sequence length="298" mass="33681">MSVPTSVATEPDPGTLRQNMTGRHTVQRMGQIGSFTTEASSRGTLSKLLSSLTSNTELVRHLMKVRRVVITGPAALAYGMHTLGHQKLIIPPKIDMICPNSQYPSFIEELFELLTDSTKAASVCVDNYITESTNKHVVQDFTFDLGRVKVVVHCSETEDVIKAVLDQWASHHLNVLTHERYVMGYPQFTLTLRGFVRARDLTNEEIEAMAGDIKAGFDFRYRANTYRAGASMYKCDMYKCPRTVRWFGDEGCVSATIYRLEEETTQELWSTKWVLLGEGCNDLCEEARNGRRLIFQGY</sequence>
<protein>
    <submittedName>
        <fullName evidence="1">Uncharacterized protein</fullName>
    </submittedName>
</protein>
<reference evidence="1" key="1">
    <citation type="submission" date="2022-07" db="EMBL/GenBank/DDBJ databases">
        <title>Genome Sequence of Physisporinus lineatus.</title>
        <authorList>
            <person name="Buettner E."/>
        </authorList>
    </citation>
    <scope>NUCLEOTIDE SEQUENCE</scope>
    <source>
        <strain evidence="1">VT162</strain>
    </source>
</reference>
<accession>A0AAD5YD78</accession>
<evidence type="ECO:0000313" key="2">
    <source>
        <dbReference type="Proteomes" id="UP001212997"/>
    </source>
</evidence>
<dbReference type="Proteomes" id="UP001212997">
    <property type="component" value="Unassembled WGS sequence"/>
</dbReference>
<organism evidence="1 2">
    <name type="scientific">Meripilus lineatus</name>
    <dbReference type="NCBI Taxonomy" id="2056292"/>
    <lineage>
        <taxon>Eukaryota</taxon>
        <taxon>Fungi</taxon>
        <taxon>Dikarya</taxon>
        <taxon>Basidiomycota</taxon>
        <taxon>Agaricomycotina</taxon>
        <taxon>Agaricomycetes</taxon>
        <taxon>Polyporales</taxon>
        <taxon>Meripilaceae</taxon>
        <taxon>Meripilus</taxon>
    </lineage>
</organism>
<dbReference type="AlphaFoldDB" id="A0AAD5YD78"/>
<dbReference type="EMBL" id="JANAWD010000803">
    <property type="protein sequence ID" value="KAJ3475760.1"/>
    <property type="molecule type" value="Genomic_DNA"/>
</dbReference>
<comment type="caution">
    <text evidence="1">The sequence shown here is derived from an EMBL/GenBank/DDBJ whole genome shotgun (WGS) entry which is preliminary data.</text>
</comment>
<keyword evidence="2" id="KW-1185">Reference proteome</keyword>
<name>A0AAD5YD78_9APHY</name>
<proteinExistence type="predicted"/>